<protein>
    <submittedName>
        <fullName evidence="6">AraC family transcriptional regulator</fullName>
    </submittedName>
</protein>
<feature type="domain" description="HTH araC/xylS-type" evidence="5">
    <location>
        <begin position="236"/>
        <end position="337"/>
    </location>
</feature>
<name>A0A3D8YH90_9BACT</name>
<dbReference type="InterPro" id="IPR018060">
    <property type="entry name" value="HTH_AraC"/>
</dbReference>
<comment type="caution">
    <text evidence="6">The sequence shown here is derived from an EMBL/GenBank/DDBJ whole genome shotgun (WGS) entry which is preliminary data.</text>
</comment>
<dbReference type="PANTHER" id="PTHR43280:SF29">
    <property type="entry name" value="ARAC-FAMILY TRANSCRIPTIONAL REGULATOR"/>
    <property type="match status" value="1"/>
</dbReference>
<keyword evidence="2" id="KW-0238">DNA-binding</keyword>
<dbReference type="InterPro" id="IPR009057">
    <property type="entry name" value="Homeodomain-like_sf"/>
</dbReference>
<keyword evidence="7" id="KW-1185">Reference proteome</keyword>
<evidence type="ECO:0000256" key="3">
    <source>
        <dbReference type="ARBA" id="ARBA00023163"/>
    </source>
</evidence>
<dbReference type="Pfam" id="PF12833">
    <property type="entry name" value="HTH_18"/>
    <property type="match status" value="1"/>
</dbReference>
<feature type="transmembrane region" description="Helical" evidence="4">
    <location>
        <begin position="36"/>
        <end position="58"/>
    </location>
</feature>
<dbReference type="PROSITE" id="PS01124">
    <property type="entry name" value="HTH_ARAC_FAMILY_2"/>
    <property type="match status" value="1"/>
</dbReference>
<evidence type="ECO:0000256" key="4">
    <source>
        <dbReference type="SAM" id="Phobius"/>
    </source>
</evidence>
<organism evidence="6 7">
    <name type="scientific">Dyadobacter luteus</name>
    <dbReference type="NCBI Taxonomy" id="2259619"/>
    <lineage>
        <taxon>Bacteria</taxon>
        <taxon>Pseudomonadati</taxon>
        <taxon>Bacteroidota</taxon>
        <taxon>Cytophagia</taxon>
        <taxon>Cytophagales</taxon>
        <taxon>Spirosomataceae</taxon>
        <taxon>Dyadobacter</taxon>
    </lineage>
</organism>
<evidence type="ECO:0000259" key="5">
    <source>
        <dbReference type="PROSITE" id="PS01124"/>
    </source>
</evidence>
<proteinExistence type="predicted"/>
<dbReference type="EMBL" id="QNUL01000001">
    <property type="protein sequence ID" value="REA64164.1"/>
    <property type="molecule type" value="Genomic_DNA"/>
</dbReference>
<evidence type="ECO:0000256" key="1">
    <source>
        <dbReference type="ARBA" id="ARBA00023015"/>
    </source>
</evidence>
<dbReference type="AlphaFoldDB" id="A0A3D8YH90"/>
<feature type="transmembrane region" description="Helical" evidence="4">
    <location>
        <begin position="121"/>
        <end position="141"/>
    </location>
</feature>
<dbReference type="Gene3D" id="1.10.10.60">
    <property type="entry name" value="Homeodomain-like"/>
    <property type="match status" value="2"/>
</dbReference>
<keyword evidence="4" id="KW-0812">Transmembrane</keyword>
<dbReference type="SUPFAM" id="SSF46689">
    <property type="entry name" value="Homeodomain-like"/>
    <property type="match status" value="1"/>
</dbReference>
<reference evidence="6 7" key="1">
    <citation type="submission" date="2018-07" db="EMBL/GenBank/DDBJ databases">
        <title>Dyadobacter roseus sp. nov., isolated from rose rhizosphere soil.</title>
        <authorList>
            <person name="Chen L."/>
        </authorList>
    </citation>
    <scope>NUCLEOTIDE SEQUENCE [LARGE SCALE GENOMIC DNA]</scope>
    <source>
        <strain evidence="6 7">RS19</strain>
    </source>
</reference>
<keyword evidence="4" id="KW-1133">Transmembrane helix</keyword>
<feature type="transmembrane region" description="Helical" evidence="4">
    <location>
        <begin position="96"/>
        <end position="115"/>
    </location>
</feature>
<dbReference type="Proteomes" id="UP000256373">
    <property type="component" value="Unassembled WGS sequence"/>
</dbReference>
<evidence type="ECO:0000313" key="6">
    <source>
        <dbReference type="EMBL" id="REA64164.1"/>
    </source>
</evidence>
<gene>
    <name evidence="6" type="ORF">DSL64_01005</name>
</gene>
<dbReference type="GO" id="GO:0003700">
    <property type="term" value="F:DNA-binding transcription factor activity"/>
    <property type="evidence" value="ECO:0007669"/>
    <property type="project" value="InterPro"/>
</dbReference>
<dbReference type="PROSITE" id="PS00041">
    <property type="entry name" value="HTH_ARAC_FAMILY_1"/>
    <property type="match status" value="1"/>
</dbReference>
<dbReference type="InterPro" id="IPR018062">
    <property type="entry name" value="HTH_AraC-typ_CS"/>
</dbReference>
<dbReference type="GO" id="GO:0043565">
    <property type="term" value="F:sequence-specific DNA binding"/>
    <property type="evidence" value="ECO:0007669"/>
    <property type="project" value="InterPro"/>
</dbReference>
<dbReference type="SMART" id="SM00342">
    <property type="entry name" value="HTH_ARAC"/>
    <property type="match status" value="1"/>
</dbReference>
<dbReference type="PANTHER" id="PTHR43280">
    <property type="entry name" value="ARAC-FAMILY TRANSCRIPTIONAL REGULATOR"/>
    <property type="match status" value="1"/>
</dbReference>
<accession>A0A3D8YH90</accession>
<feature type="transmembrane region" description="Helical" evidence="4">
    <location>
        <begin position="186"/>
        <end position="206"/>
    </location>
</feature>
<feature type="transmembrane region" description="Helical" evidence="4">
    <location>
        <begin position="162"/>
        <end position="180"/>
    </location>
</feature>
<keyword evidence="1" id="KW-0805">Transcription regulation</keyword>
<feature type="transmembrane region" description="Helical" evidence="4">
    <location>
        <begin position="64"/>
        <end position="84"/>
    </location>
</feature>
<keyword evidence="3" id="KW-0804">Transcription</keyword>
<feature type="transmembrane region" description="Helical" evidence="4">
    <location>
        <begin position="6"/>
        <end position="24"/>
    </location>
</feature>
<evidence type="ECO:0000256" key="2">
    <source>
        <dbReference type="ARBA" id="ARBA00023125"/>
    </source>
</evidence>
<keyword evidence="4" id="KW-0472">Membrane</keyword>
<evidence type="ECO:0000313" key="7">
    <source>
        <dbReference type="Proteomes" id="UP000256373"/>
    </source>
</evidence>
<sequence length="340" mass="39676">MQNQFLFFFSALGGFNALLLSLYFAVQARKKNTSNYFLSALLFVLSIRIIKSVFFYFNPQLGNIFIQIGLSACILIGPFLFLYLKSSVKEKKVNWSIHFFSYLTLITTLGIVYPYVENRQIWVWIVWAIYAQWLAYIIVAYKFIHPILLKIKGKESLKKIDIWLLSIYLGVTIIWIAYYTANYTSYIVGALSFSFILYLIALLLIFRNNNEPAFFQEKEKYKNKLIPLETQEHIDLKLSIIADRELFVNPNFTLEDAAKELKVTKHILSQYLNEKLGKSFSNLINEYRIEKAKELLRNEKSHTVESIGYDSGFNSKSTFFTTFKKVTGLTPTEYQKNHSK</sequence>